<reference evidence="1 2" key="1">
    <citation type="submission" date="2019-07" db="EMBL/GenBank/DDBJ databases">
        <title>Whole genome shotgun sequence of Methylobacterium oxalidis NBRC 107715.</title>
        <authorList>
            <person name="Hosoyama A."/>
            <person name="Uohara A."/>
            <person name="Ohji S."/>
            <person name="Ichikawa N."/>
        </authorList>
    </citation>
    <scope>NUCLEOTIDE SEQUENCE [LARGE SCALE GENOMIC DNA]</scope>
    <source>
        <strain evidence="1 2">NBRC 107715</strain>
    </source>
</reference>
<comment type="caution">
    <text evidence="1">The sequence shown here is derived from an EMBL/GenBank/DDBJ whole genome shotgun (WGS) entry which is preliminary data.</text>
</comment>
<proteinExistence type="predicted"/>
<protein>
    <submittedName>
        <fullName evidence="1">Uncharacterized protein</fullName>
    </submittedName>
</protein>
<accession>A0A512JDX0</accession>
<dbReference type="OrthoDB" id="7997801at2"/>
<evidence type="ECO:0000313" key="1">
    <source>
        <dbReference type="EMBL" id="GEP08154.1"/>
    </source>
</evidence>
<dbReference type="RefSeq" id="WP_147029554.1">
    <property type="nucleotide sequence ID" value="NZ_BJZU01000338.1"/>
</dbReference>
<evidence type="ECO:0000313" key="2">
    <source>
        <dbReference type="Proteomes" id="UP000321960"/>
    </source>
</evidence>
<sequence>MLHNAEVEFARYLYAVYPPPMPWMPWLSVCIAPDGHVLDSEAFATFEEADLVTYRAQAVLFDSLVQQVEIKHALAADGALH</sequence>
<name>A0A512JDX0_9HYPH</name>
<gene>
    <name evidence="1" type="ORF">MOX02_61920</name>
</gene>
<dbReference type="AlphaFoldDB" id="A0A512JDX0"/>
<dbReference type="EMBL" id="BJZU01000338">
    <property type="protein sequence ID" value="GEP08154.1"/>
    <property type="molecule type" value="Genomic_DNA"/>
</dbReference>
<dbReference type="Proteomes" id="UP000321960">
    <property type="component" value="Unassembled WGS sequence"/>
</dbReference>
<organism evidence="1 2">
    <name type="scientific">Methylobacterium oxalidis</name>
    <dbReference type="NCBI Taxonomy" id="944322"/>
    <lineage>
        <taxon>Bacteria</taxon>
        <taxon>Pseudomonadati</taxon>
        <taxon>Pseudomonadota</taxon>
        <taxon>Alphaproteobacteria</taxon>
        <taxon>Hyphomicrobiales</taxon>
        <taxon>Methylobacteriaceae</taxon>
        <taxon>Methylobacterium</taxon>
    </lineage>
</organism>